<dbReference type="EMBL" id="CM023472">
    <property type="protein sequence ID" value="KAH7958959.1"/>
    <property type="molecule type" value="Genomic_DNA"/>
</dbReference>
<organism evidence="1 2">
    <name type="scientific">Dermacentor silvarum</name>
    <name type="common">Tick</name>
    <dbReference type="NCBI Taxonomy" id="543639"/>
    <lineage>
        <taxon>Eukaryota</taxon>
        <taxon>Metazoa</taxon>
        <taxon>Ecdysozoa</taxon>
        <taxon>Arthropoda</taxon>
        <taxon>Chelicerata</taxon>
        <taxon>Arachnida</taxon>
        <taxon>Acari</taxon>
        <taxon>Parasitiformes</taxon>
        <taxon>Ixodida</taxon>
        <taxon>Ixodoidea</taxon>
        <taxon>Ixodidae</taxon>
        <taxon>Rhipicephalinae</taxon>
        <taxon>Dermacentor</taxon>
    </lineage>
</organism>
<dbReference type="Proteomes" id="UP000821865">
    <property type="component" value="Chromosome 3"/>
</dbReference>
<gene>
    <name evidence="1" type="ORF">HPB49_006955</name>
</gene>
<proteinExistence type="predicted"/>
<protein>
    <submittedName>
        <fullName evidence="1">Uncharacterized protein</fullName>
    </submittedName>
</protein>
<evidence type="ECO:0000313" key="2">
    <source>
        <dbReference type="Proteomes" id="UP000821865"/>
    </source>
</evidence>
<keyword evidence="2" id="KW-1185">Reference proteome</keyword>
<accession>A0ACB8D3K2</accession>
<evidence type="ECO:0000313" key="1">
    <source>
        <dbReference type="EMBL" id="KAH7958959.1"/>
    </source>
</evidence>
<sequence length="367" mass="40738">MNVDASPSQPQEESTDCAGDWLIVKRRKQRSKEAPKNSDPAPEAQQRSPRRPPPLPKQHLKVILRPREGLVFSKWPTPVIARAVLTAGGYPGTTPTQNLIVRIESKQNIAVVSSSTEYMAARIRDINTVHLGAKEYAVATYIAPPVNSARGVAHGIPQGTTDAELMRGLYAHKRNILQARVLGPCATALITFEGRTVPRYITFDGGELRCLPYRHTVKALAAIVQELRVEIAELRAQLKEERSRNKPPVQESSPEPRTPPQPPQRASTASVVQETVEEMNTEAPPEPNPTAQPIDVRVTACEKGVHENRKAYQELHMRMEKGFDEIRQMITHLHEVFTPLLSPSSPLPPAVPARCPSTAQPEFFQMK</sequence>
<reference evidence="1" key="1">
    <citation type="submission" date="2020-05" db="EMBL/GenBank/DDBJ databases">
        <title>Large-scale comparative analyses of tick genomes elucidate their genetic diversity and vector capacities.</title>
        <authorList>
            <person name="Jia N."/>
            <person name="Wang J."/>
            <person name="Shi W."/>
            <person name="Du L."/>
            <person name="Sun Y."/>
            <person name="Zhan W."/>
            <person name="Jiang J."/>
            <person name="Wang Q."/>
            <person name="Zhang B."/>
            <person name="Ji P."/>
            <person name="Sakyi L.B."/>
            <person name="Cui X."/>
            <person name="Yuan T."/>
            <person name="Jiang B."/>
            <person name="Yang W."/>
            <person name="Lam T.T.-Y."/>
            <person name="Chang Q."/>
            <person name="Ding S."/>
            <person name="Wang X."/>
            <person name="Zhu J."/>
            <person name="Ruan X."/>
            <person name="Zhao L."/>
            <person name="Wei J."/>
            <person name="Que T."/>
            <person name="Du C."/>
            <person name="Cheng J."/>
            <person name="Dai P."/>
            <person name="Han X."/>
            <person name="Huang E."/>
            <person name="Gao Y."/>
            <person name="Liu J."/>
            <person name="Shao H."/>
            <person name="Ye R."/>
            <person name="Li L."/>
            <person name="Wei W."/>
            <person name="Wang X."/>
            <person name="Wang C."/>
            <person name="Yang T."/>
            <person name="Huo Q."/>
            <person name="Li W."/>
            <person name="Guo W."/>
            <person name="Chen H."/>
            <person name="Zhou L."/>
            <person name="Ni X."/>
            <person name="Tian J."/>
            <person name="Zhou Y."/>
            <person name="Sheng Y."/>
            <person name="Liu T."/>
            <person name="Pan Y."/>
            <person name="Xia L."/>
            <person name="Li J."/>
            <person name="Zhao F."/>
            <person name="Cao W."/>
        </authorList>
    </citation>
    <scope>NUCLEOTIDE SEQUENCE</scope>
    <source>
        <strain evidence="1">Dsil-2018</strain>
    </source>
</reference>
<name>A0ACB8D3K2_DERSI</name>
<comment type="caution">
    <text evidence="1">The sequence shown here is derived from an EMBL/GenBank/DDBJ whole genome shotgun (WGS) entry which is preliminary data.</text>
</comment>